<sequence length="390" mass="44820">MATKVNDYETVLEYHPEMILTSESPVTWQGFLIISKLYAAREIHCPRVKLKLVVPNYPSLGNMQIRFGRQIVFLRNREFSRKVKQLMNDSQTVSSFLTQLQLLIGKYMCNMNDQAFSTDYESINDFLQDLKAALQNPSGVQLSSDQSLSVVKLSLRGVSLTLQRCNNIKPPWKVVFSDLPKIPAFEGFEKNVTNLTVTITKFKWGVELLEKAWEQLKEIDRNCWVIGPLEPKRSHMYRRIHLSQSLSVTVTIDPLNPTALPGIQFLGSDNEVKKQKDDVSNNIHNWNENCSVLKNLRILLNMYDFPEQQQSLEDEEAIIGSRECGICFFTKSDTDELPDKICNNERCMKHFHSVCLARWLQTKAGNLIVFGYIHGTCPHCKEHISCSIRQ</sequence>
<reference evidence="4" key="3">
    <citation type="submission" date="2018-07" db="EMBL/GenBank/DDBJ databases">
        <authorList>
            <person name="Mckenzie S.K."/>
            <person name="Kronauer D.J.C."/>
        </authorList>
    </citation>
    <scope>NUCLEOTIDE SEQUENCE</scope>
    <source>
        <strain evidence="4">Clonal line C1</strain>
    </source>
</reference>
<feature type="domain" description="FANCL UBC-like" evidence="2">
    <location>
        <begin position="213"/>
        <end position="307"/>
    </location>
</feature>
<dbReference type="InterPro" id="IPR026850">
    <property type="entry name" value="FANCL_C"/>
</dbReference>
<dbReference type="OrthoDB" id="10263265at2759"/>
<feature type="domain" description="FANCL C-terminal" evidence="1">
    <location>
        <begin position="323"/>
        <end position="387"/>
    </location>
</feature>
<dbReference type="Pfam" id="PF18891">
    <property type="entry name" value="FANCL_d3"/>
    <property type="match status" value="1"/>
</dbReference>
<dbReference type="GO" id="GO:0061630">
    <property type="term" value="F:ubiquitin protein ligase activity"/>
    <property type="evidence" value="ECO:0007669"/>
    <property type="project" value="TreeGrafter"/>
</dbReference>
<dbReference type="OMA" id="GLCPFCK"/>
<name>A0A026X2C6_OOCBI</name>
<organism evidence="3 5">
    <name type="scientific">Ooceraea biroi</name>
    <name type="common">Clonal raider ant</name>
    <name type="synonym">Cerapachys biroi</name>
    <dbReference type="NCBI Taxonomy" id="2015173"/>
    <lineage>
        <taxon>Eukaryota</taxon>
        <taxon>Metazoa</taxon>
        <taxon>Ecdysozoa</taxon>
        <taxon>Arthropoda</taxon>
        <taxon>Hexapoda</taxon>
        <taxon>Insecta</taxon>
        <taxon>Pterygota</taxon>
        <taxon>Neoptera</taxon>
        <taxon>Endopterygota</taxon>
        <taxon>Hymenoptera</taxon>
        <taxon>Apocrita</taxon>
        <taxon>Aculeata</taxon>
        <taxon>Formicoidea</taxon>
        <taxon>Formicidae</taxon>
        <taxon>Dorylinae</taxon>
        <taxon>Ooceraea</taxon>
    </lineage>
</organism>
<dbReference type="Proteomes" id="UP000053097">
    <property type="component" value="Unassembled WGS sequence"/>
</dbReference>
<reference evidence="3 5" key="1">
    <citation type="journal article" date="2014" name="Curr. Biol.">
        <title>The genome of the clonal raider ant Cerapachys biroi.</title>
        <authorList>
            <person name="Oxley P.R."/>
            <person name="Ji L."/>
            <person name="Fetter-Pruneda I."/>
            <person name="McKenzie S.K."/>
            <person name="Li C."/>
            <person name="Hu H."/>
            <person name="Zhang G."/>
            <person name="Kronauer D.J."/>
        </authorList>
    </citation>
    <scope>NUCLEOTIDE SEQUENCE [LARGE SCALE GENOMIC DNA]</scope>
</reference>
<dbReference type="Gene3D" id="3.30.40.10">
    <property type="entry name" value="Zinc/RING finger domain, C3HC4 (zinc finger)"/>
    <property type="match status" value="1"/>
</dbReference>
<keyword evidence="5" id="KW-1185">Reference proteome</keyword>
<dbReference type="EMBL" id="QOIP01000004">
    <property type="protein sequence ID" value="RLU23388.1"/>
    <property type="molecule type" value="Genomic_DNA"/>
</dbReference>
<dbReference type="AlphaFoldDB" id="A0A026X2C6"/>
<dbReference type="Gene3D" id="3.10.110.20">
    <property type="entry name" value="RWD domain-like"/>
    <property type="match status" value="1"/>
</dbReference>
<dbReference type="PANTHER" id="PTHR13206">
    <property type="entry name" value="UBIQUITIN LIGASE PROTEIN PHF9 FANCONI ANEMIA GROUP L PROTEIN"/>
    <property type="match status" value="1"/>
</dbReference>
<evidence type="ECO:0000259" key="1">
    <source>
        <dbReference type="Pfam" id="PF11793"/>
    </source>
</evidence>
<dbReference type="EMBL" id="KK107024">
    <property type="protein sequence ID" value="EZA62218.1"/>
    <property type="molecule type" value="Genomic_DNA"/>
</dbReference>
<reference evidence="4" key="2">
    <citation type="journal article" date="2018" name="Genome Res.">
        <title>The genomic architecture and molecular evolution of ant odorant receptors.</title>
        <authorList>
            <person name="McKenzie S.K."/>
            <person name="Kronauer D.J.C."/>
        </authorList>
    </citation>
    <scope>NUCLEOTIDE SEQUENCE [LARGE SCALE GENOMIC DNA]</scope>
    <source>
        <strain evidence="4">Clonal line C1</strain>
    </source>
</reference>
<dbReference type="PANTHER" id="PTHR13206:SF0">
    <property type="entry name" value="E3 UBIQUITIN-PROTEIN LIGASE FANCL"/>
    <property type="match status" value="1"/>
</dbReference>
<dbReference type="STRING" id="2015173.A0A026X2C6"/>
<dbReference type="InterPro" id="IPR013083">
    <property type="entry name" value="Znf_RING/FYVE/PHD"/>
</dbReference>
<dbReference type="InterPro" id="IPR044037">
    <property type="entry name" value="FANCL_d3"/>
</dbReference>
<accession>A0A026X2C6</accession>
<evidence type="ECO:0000313" key="4">
    <source>
        <dbReference type="EMBL" id="RLU23388.1"/>
    </source>
</evidence>
<dbReference type="SMART" id="SM01197">
    <property type="entry name" value="FANCL_C"/>
    <property type="match status" value="1"/>
</dbReference>
<evidence type="ECO:0000313" key="3">
    <source>
        <dbReference type="EMBL" id="EZA62218.1"/>
    </source>
</evidence>
<evidence type="ECO:0000313" key="5">
    <source>
        <dbReference type="Proteomes" id="UP000053097"/>
    </source>
</evidence>
<dbReference type="InterPro" id="IPR043003">
    <property type="entry name" value="FANCL_d3_sf"/>
</dbReference>
<dbReference type="GO" id="GO:0006513">
    <property type="term" value="P:protein monoubiquitination"/>
    <property type="evidence" value="ECO:0007669"/>
    <property type="project" value="TreeGrafter"/>
</dbReference>
<dbReference type="SUPFAM" id="SSF57850">
    <property type="entry name" value="RING/U-box"/>
    <property type="match status" value="1"/>
</dbReference>
<gene>
    <name evidence="4" type="ORF">DMN91_003592</name>
    <name evidence="3" type="ORF">X777_00586</name>
</gene>
<protein>
    <submittedName>
        <fullName evidence="3">E3 ubiquitin-protein ligase FANCL</fullName>
    </submittedName>
</protein>
<proteinExistence type="predicted"/>
<dbReference type="InterPro" id="IPR026848">
    <property type="entry name" value="Fancl"/>
</dbReference>
<evidence type="ECO:0000259" key="2">
    <source>
        <dbReference type="Pfam" id="PF18891"/>
    </source>
</evidence>
<dbReference type="CDD" id="cd23832">
    <property type="entry name" value="DRWD-C_FANCL"/>
    <property type="match status" value="1"/>
</dbReference>
<dbReference type="GO" id="GO:0043240">
    <property type="term" value="C:Fanconi anaemia nuclear complex"/>
    <property type="evidence" value="ECO:0007669"/>
    <property type="project" value="InterPro"/>
</dbReference>
<dbReference type="Pfam" id="PF11793">
    <property type="entry name" value="FANCL_C"/>
    <property type="match status" value="1"/>
</dbReference>
<dbReference type="GO" id="GO:0036297">
    <property type="term" value="P:interstrand cross-link repair"/>
    <property type="evidence" value="ECO:0007669"/>
    <property type="project" value="InterPro"/>
</dbReference>
<dbReference type="Proteomes" id="UP000279307">
    <property type="component" value="Chromosome 4"/>
</dbReference>